<dbReference type="InterPro" id="IPR036259">
    <property type="entry name" value="MFS_trans_sf"/>
</dbReference>
<evidence type="ECO:0000256" key="2">
    <source>
        <dbReference type="ARBA" id="ARBA00022692"/>
    </source>
</evidence>
<feature type="transmembrane region" description="Helical" evidence="5">
    <location>
        <begin position="50"/>
        <end position="68"/>
    </location>
</feature>
<evidence type="ECO:0000256" key="4">
    <source>
        <dbReference type="ARBA" id="ARBA00023136"/>
    </source>
</evidence>
<sequence>MHSDQPSEMTRYNWVLLFSLYITQFVAMGFFLIALVAIMREQGYSLESLSVIYLLGLFWVFKFLWAPAIDRWKLPGRGHFRSWLLLLQFLMVVVLLVIAQQPLDGSFTKLFLYCMLLAFLSATQDIAADGLSCSLLLPTERGVGNGVQSAGGLIGNMLGGGGVLILYPWLGWEGSLYLLAAGTSISLILLFFFREPDTRPVVQGVGNVFRYIQTFWKQPHYGGWLRLLLIFPAGIGLAYGLLTPLLVDVGWSMEQIGLVMNVIGSLVGVFASILVGWLLHRYTRRRVLLSSAIFQCAALLALLLPVLGYTDLLSVGLAIGLFYFAFTAVTTVLMTLMMDHASKATPSTDYAMQFGINALLSYLMAAASMLLAGWLGYGGVILFALILGLSGLLLSLRFQSSGADHASMTDFHPEKIQEGAYR</sequence>
<dbReference type="PANTHER" id="PTHR12778">
    <property type="entry name" value="SOLUTE CARRIER FAMILY 33 ACETYL-COA TRANSPORTER -RELATED"/>
    <property type="match status" value="1"/>
</dbReference>
<dbReference type="InterPro" id="IPR004752">
    <property type="entry name" value="AmpG_permease/AT-1"/>
</dbReference>
<keyword evidence="7" id="KW-1185">Reference proteome</keyword>
<organism evidence="6 7">
    <name type="scientific">Oceanospirillum linum</name>
    <dbReference type="NCBI Taxonomy" id="966"/>
    <lineage>
        <taxon>Bacteria</taxon>
        <taxon>Pseudomonadati</taxon>
        <taxon>Pseudomonadota</taxon>
        <taxon>Gammaproteobacteria</taxon>
        <taxon>Oceanospirillales</taxon>
        <taxon>Oceanospirillaceae</taxon>
        <taxon>Oceanospirillum</taxon>
    </lineage>
</organism>
<comment type="caution">
    <text evidence="6">The sequence shown here is derived from an EMBL/GenBank/DDBJ whole genome shotgun (WGS) entry which is preliminary data.</text>
</comment>
<dbReference type="PANTHER" id="PTHR12778:SF9">
    <property type="entry name" value="ACETYL-COENZYME A TRANSPORTER 1"/>
    <property type="match status" value="1"/>
</dbReference>
<dbReference type="STRING" id="966.BTA35_0215930"/>
<dbReference type="EMBL" id="MTSD02000010">
    <property type="protein sequence ID" value="OOV85994.1"/>
    <property type="molecule type" value="Genomic_DNA"/>
</dbReference>
<keyword evidence="4 5" id="KW-0472">Membrane</keyword>
<accession>A0A1T1H7Z4</accession>
<feature type="transmembrane region" description="Helical" evidence="5">
    <location>
        <begin position="224"/>
        <end position="246"/>
    </location>
</feature>
<proteinExistence type="predicted"/>
<feature type="transmembrane region" description="Helical" evidence="5">
    <location>
        <begin position="315"/>
        <end position="338"/>
    </location>
</feature>
<keyword evidence="2 5" id="KW-0812">Transmembrane</keyword>
<evidence type="ECO:0000256" key="1">
    <source>
        <dbReference type="ARBA" id="ARBA00004141"/>
    </source>
</evidence>
<evidence type="ECO:0000256" key="5">
    <source>
        <dbReference type="SAM" id="Phobius"/>
    </source>
</evidence>
<protein>
    <recommendedName>
        <fullName evidence="8">MFS transporter</fullName>
    </recommendedName>
</protein>
<gene>
    <name evidence="6" type="ORF">BTA35_0215930</name>
</gene>
<name>A0A1T1H7Z4_OCELI</name>
<feature type="transmembrane region" description="Helical" evidence="5">
    <location>
        <begin position="110"/>
        <end position="137"/>
    </location>
</feature>
<feature type="transmembrane region" description="Helical" evidence="5">
    <location>
        <begin position="377"/>
        <end position="398"/>
    </location>
</feature>
<feature type="transmembrane region" description="Helical" evidence="5">
    <location>
        <begin position="12"/>
        <end position="38"/>
    </location>
</feature>
<dbReference type="GO" id="GO:0016020">
    <property type="term" value="C:membrane"/>
    <property type="evidence" value="ECO:0007669"/>
    <property type="project" value="UniProtKB-SubCell"/>
</dbReference>
<dbReference type="AlphaFoldDB" id="A0A1T1H7Z4"/>
<evidence type="ECO:0000313" key="7">
    <source>
        <dbReference type="Proteomes" id="UP000190064"/>
    </source>
</evidence>
<evidence type="ECO:0008006" key="8">
    <source>
        <dbReference type="Google" id="ProtNLM"/>
    </source>
</evidence>
<feature type="transmembrane region" description="Helical" evidence="5">
    <location>
        <begin position="287"/>
        <end position="309"/>
    </location>
</feature>
<feature type="transmembrane region" description="Helical" evidence="5">
    <location>
        <begin position="258"/>
        <end position="280"/>
    </location>
</feature>
<feature type="transmembrane region" description="Helical" evidence="5">
    <location>
        <begin position="80"/>
        <end position="98"/>
    </location>
</feature>
<dbReference type="Gene3D" id="1.20.1250.20">
    <property type="entry name" value="MFS general substrate transporter like domains"/>
    <property type="match status" value="1"/>
</dbReference>
<dbReference type="SUPFAM" id="SSF103473">
    <property type="entry name" value="MFS general substrate transporter"/>
    <property type="match status" value="1"/>
</dbReference>
<dbReference type="Proteomes" id="UP000190064">
    <property type="component" value="Unassembled WGS sequence"/>
</dbReference>
<reference evidence="6" key="1">
    <citation type="submission" date="2017-02" db="EMBL/GenBank/DDBJ databases">
        <title>Draft Genome Sequence of the Salt Water Bacterium Oceanospirillum linum ATCC 11336.</title>
        <authorList>
            <person name="Trachtenberg A.M."/>
            <person name="Carney J.G."/>
            <person name="Linnane J.D."/>
            <person name="Rheaume B.A."/>
            <person name="Pitts N.L."/>
            <person name="Mykles D.L."/>
            <person name="Maclea K.S."/>
        </authorList>
    </citation>
    <scope>NUCLEOTIDE SEQUENCE [LARGE SCALE GENOMIC DNA]</scope>
    <source>
        <strain evidence="6">ATCC 11336</strain>
    </source>
</reference>
<dbReference type="Pfam" id="PF07690">
    <property type="entry name" value="MFS_1"/>
    <property type="match status" value="1"/>
</dbReference>
<dbReference type="GO" id="GO:0022857">
    <property type="term" value="F:transmembrane transporter activity"/>
    <property type="evidence" value="ECO:0007669"/>
    <property type="project" value="InterPro"/>
</dbReference>
<feature type="transmembrane region" description="Helical" evidence="5">
    <location>
        <begin position="176"/>
        <end position="193"/>
    </location>
</feature>
<comment type="subcellular location">
    <subcellularLocation>
        <location evidence="1">Membrane</location>
        <topology evidence="1">Multi-pass membrane protein</topology>
    </subcellularLocation>
</comment>
<feature type="transmembrane region" description="Helical" evidence="5">
    <location>
        <begin position="149"/>
        <end position="170"/>
    </location>
</feature>
<evidence type="ECO:0000256" key="3">
    <source>
        <dbReference type="ARBA" id="ARBA00022989"/>
    </source>
</evidence>
<dbReference type="RefSeq" id="WP_078320802.1">
    <property type="nucleotide sequence ID" value="NZ_FXTS01000011.1"/>
</dbReference>
<dbReference type="InterPro" id="IPR011701">
    <property type="entry name" value="MFS"/>
</dbReference>
<keyword evidence="3 5" id="KW-1133">Transmembrane helix</keyword>
<evidence type="ECO:0000313" key="6">
    <source>
        <dbReference type="EMBL" id="OOV85994.1"/>
    </source>
</evidence>
<feature type="transmembrane region" description="Helical" evidence="5">
    <location>
        <begin position="350"/>
        <end position="371"/>
    </location>
</feature>